<dbReference type="Pfam" id="PF05380">
    <property type="entry name" value="Peptidase_A17"/>
    <property type="match status" value="1"/>
</dbReference>
<reference evidence="2" key="1">
    <citation type="submission" date="2022-11" db="UniProtKB">
        <authorList>
            <consortium name="WormBaseParasite"/>
        </authorList>
    </citation>
    <scope>IDENTIFICATION</scope>
</reference>
<protein>
    <submittedName>
        <fullName evidence="2">Uncharacterized protein</fullName>
    </submittedName>
</protein>
<proteinExistence type="predicted"/>
<evidence type="ECO:0000313" key="2">
    <source>
        <dbReference type="WBParaSite" id="PEQ_0001280101-mRNA-1"/>
    </source>
</evidence>
<dbReference type="AlphaFoldDB" id="A0A914SFL4"/>
<accession>A0A914SFL4</accession>
<evidence type="ECO:0000313" key="1">
    <source>
        <dbReference type="Proteomes" id="UP000887564"/>
    </source>
</evidence>
<organism evidence="1 2">
    <name type="scientific">Parascaris equorum</name>
    <name type="common">Equine roundworm</name>
    <dbReference type="NCBI Taxonomy" id="6256"/>
    <lineage>
        <taxon>Eukaryota</taxon>
        <taxon>Metazoa</taxon>
        <taxon>Ecdysozoa</taxon>
        <taxon>Nematoda</taxon>
        <taxon>Chromadorea</taxon>
        <taxon>Rhabditida</taxon>
        <taxon>Spirurina</taxon>
        <taxon>Ascaridomorpha</taxon>
        <taxon>Ascaridoidea</taxon>
        <taxon>Ascarididae</taxon>
        <taxon>Parascaris</taxon>
    </lineage>
</organism>
<sequence length="217" mass="25206">MEKESKVGRELPENISKQINSICDEWNERTVEVPRFVMTRQAALQLRYFTDASKTAYAATARVSLTANNNTDIACSCLVQRKLSLKETIERRTKEPLIEQAQTEDIRLQERQKWKAHLDKDGLWKYGNEMKYAALPLLIYLAADKRITLHARISSVLAKMREVYQIPRDAQIPSYPPRRVSKHPPFENTGVDYTGPFTIRSDENDHAKRWICLFTCF</sequence>
<name>A0A914SFL4_PAREQ</name>
<dbReference type="Proteomes" id="UP000887564">
    <property type="component" value="Unplaced"/>
</dbReference>
<dbReference type="WBParaSite" id="PEQ_0001280101-mRNA-1">
    <property type="protein sequence ID" value="PEQ_0001280101-mRNA-1"/>
    <property type="gene ID" value="PEQ_0001280101"/>
</dbReference>
<keyword evidence="1" id="KW-1185">Reference proteome</keyword>
<dbReference type="InterPro" id="IPR008042">
    <property type="entry name" value="Retrotrans_Pao"/>
</dbReference>